<proteinExistence type="predicted"/>
<feature type="compositionally biased region" description="Polar residues" evidence="3">
    <location>
        <begin position="1420"/>
        <end position="1433"/>
    </location>
</feature>
<feature type="region of interest" description="Disordered" evidence="3">
    <location>
        <begin position="1166"/>
        <end position="1255"/>
    </location>
</feature>
<dbReference type="Pfam" id="PF01424">
    <property type="entry name" value="R3H"/>
    <property type="match status" value="1"/>
</dbReference>
<dbReference type="GO" id="GO:0004386">
    <property type="term" value="F:helicase activity"/>
    <property type="evidence" value="ECO:0007669"/>
    <property type="project" value="TreeGrafter"/>
</dbReference>
<dbReference type="InterPro" id="IPR027417">
    <property type="entry name" value="P-loop_NTPase"/>
</dbReference>
<dbReference type="InterPro" id="IPR011709">
    <property type="entry name" value="DEAD-box_helicase_OB_fold"/>
</dbReference>
<name>A0A7E4ZYR7_PANRE</name>
<dbReference type="Gene3D" id="1.20.120.1080">
    <property type="match status" value="1"/>
</dbReference>
<dbReference type="PANTHER" id="PTHR18934:SF213">
    <property type="entry name" value="3'-5' RNA HELICASE YTHDC2"/>
    <property type="match status" value="1"/>
</dbReference>
<evidence type="ECO:0000259" key="6">
    <source>
        <dbReference type="PROSITE" id="PS51194"/>
    </source>
</evidence>
<keyword evidence="7" id="KW-1185">Reference proteome</keyword>
<keyword evidence="2" id="KW-0067">ATP-binding</keyword>
<feature type="region of interest" description="Disordered" evidence="3">
    <location>
        <begin position="1267"/>
        <end position="1506"/>
    </location>
</feature>
<dbReference type="SUPFAM" id="SSF82708">
    <property type="entry name" value="R3H domain"/>
    <property type="match status" value="1"/>
</dbReference>
<dbReference type="Pfam" id="PF00271">
    <property type="entry name" value="Helicase_C"/>
    <property type="match status" value="1"/>
</dbReference>
<dbReference type="SMART" id="SM00490">
    <property type="entry name" value="HELICc"/>
    <property type="match status" value="1"/>
</dbReference>
<feature type="domain" description="Helicase ATP-binding" evidence="5">
    <location>
        <begin position="188"/>
        <end position="354"/>
    </location>
</feature>
<dbReference type="Pfam" id="PF21010">
    <property type="entry name" value="HA2_C"/>
    <property type="match status" value="1"/>
</dbReference>
<dbReference type="PANTHER" id="PTHR18934">
    <property type="entry name" value="ATP-DEPENDENT RNA HELICASE"/>
    <property type="match status" value="1"/>
</dbReference>
<accession>A0A7E4ZYR7</accession>
<dbReference type="SUPFAM" id="SSF52540">
    <property type="entry name" value="P-loop containing nucleoside triphosphate hydrolases"/>
    <property type="match status" value="1"/>
</dbReference>
<keyword evidence="1" id="KW-0547">Nucleotide-binding</keyword>
<dbReference type="CDD" id="cd02325">
    <property type="entry name" value="R3H"/>
    <property type="match status" value="1"/>
</dbReference>
<feature type="region of interest" description="Disordered" evidence="3">
    <location>
        <begin position="142"/>
        <end position="167"/>
    </location>
</feature>
<reference evidence="8" key="2">
    <citation type="submission" date="2020-10" db="UniProtKB">
        <authorList>
            <consortium name="WormBaseParasite"/>
        </authorList>
    </citation>
    <scope>IDENTIFICATION</scope>
</reference>
<dbReference type="InterPro" id="IPR036867">
    <property type="entry name" value="R3H_dom_sf"/>
</dbReference>
<dbReference type="InterPro" id="IPR007502">
    <property type="entry name" value="Helicase-assoc_dom"/>
</dbReference>
<feature type="compositionally biased region" description="Low complexity" evidence="3">
    <location>
        <begin position="1489"/>
        <end position="1506"/>
    </location>
</feature>
<organism evidence="7 8">
    <name type="scientific">Panagrellus redivivus</name>
    <name type="common">Microworm</name>
    <dbReference type="NCBI Taxonomy" id="6233"/>
    <lineage>
        <taxon>Eukaryota</taxon>
        <taxon>Metazoa</taxon>
        <taxon>Ecdysozoa</taxon>
        <taxon>Nematoda</taxon>
        <taxon>Chromadorea</taxon>
        <taxon>Rhabditida</taxon>
        <taxon>Tylenchina</taxon>
        <taxon>Panagrolaimomorpha</taxon>
        <taxon>Panagrolaimoidea</taxon>
        <taxon>Panagrolaimidae</taxon>
        <taxon>Panagrellus</taxon>
    </lineage>
</organism>
<evidence type="ECO:0000256" key="3">
    <source>
        <dbReference type="SAM" id="MobiDB-lite"/>
    </source>
</evidence>
<feature type="compositionally biased region" description="Polar residues" evidence="3">
    <location>
        <begin position="1283"/>
        <end position="1296"/>
    </location>
</feature>
<dbReference type="GO" id="GO:0005524">
    <property type="term" value="F:ATP binding"/>
    <property type="evidence" value="ECO:0007669"/>
    <property type="project" value="UniProtKB-KW"/>
</dbReference>
<dbReference type="WBParaSite" id="Pan_g407.t1">
    <property type="protein sequence ID" value="Pan_g407.t1"/>
    <property type="gene ID" value="Pan_g407"/>
</dbReference>
<feature type="compositionally biased region" description="Polar residues" evidence="3">
    <location>
        <begin position="1218"/>
        <end position="1233"/>
    </location>
</feature>
<dbReference type="SMART" id="SM00847">
    <property type="entry name" value="HA2"/>
    <property type="match status" value="1"/>
</dbReference>
<dbReference type="Gene3D" id="3.40.50.300">
    <property type="entry name" value="P-loop containing nucleotide triphosphate hydrolases"/>
    <property type="match status" value="2"/>
</dbReference>
<dbReference type="InterPro" id="IPR011545">
    <property type="entry name" value="DEAD/DEAH_box_helicase_dom"/>
</dbReference>
<feature type="domain" description="Helicase C-terminal" evidence="6">
    <location>
        <begin position="577"/>
        <end position="747"/>
    </location>
</feature>
<feature type="domain" description="R3H" evidence="4">
    <location>
        <begin position="34"/>
        <end position="96"/>
    </location>
</feature>
<sequence>MERRRGFGLRGGAFDHSYKRVPPVTNDPVKNARNKFIAEMRKMLDDFWRSGKKELVLTPMNKEERKIVHVLARERDMRSHSSGKEGNRYLTVSRAKSHKYATVSMSDSFPLSLTDTQQDEIRHYLKQFTIDKDQVFKHYESPKAGHKKHNRGGILHGPPLIPPRTEPNKRFHDFRTTLPAFRLRNQIVETIDSHQVILVTGGTGCGKTTQVPQFILEEAEAHRQPIRIICTQPRRLPAIAVAERVAIERGETLGTTVGYHIRLEQKCDPRQTILTYCTSGVLLRMLTVDPMATNVTHIILDEIHEREQNTDYLLIALKEALRHRRDLKVILMSATMEGNRDTFLKYFEHNHVGSVDVPARLHRVDKFFLSDVLAMTGYLSCYQDSSIVNAFPQVGNWSDGSLYPSGYGHQLHPSASTPAFSGADPIETIANQIASVAPGVSMQSAVPPYGRQHSANSLWANGDTNGFGPMSNGWNAASPSYYEEITPSPFGSFATGFNNTARQPACHPQMVAATLKQTAAVFGDKKLHTFTSDLVNTIRRSRLPRAELVQIYQMCTGNESFLDCGSGPSVDCELVVSLIDFLMDSPIRGAILVFLPGYDDILSVKDRIKTGLNSRTVPQLFMLHSQMNSSDQHRVFDHFSNPTERKVILSTNIAEASLTIDDVVFVIDSGKAKEKTYDHETRISQLKVVSIAKSNAEQRSGRAGRCRPGYCFRLYSDDDYTNMIQTQVAEMKRAAIHDVCLHAKMFAPPGVSVKAFLGMAPEPPDAEAIDSSFTFLQQLGALFAFTDRSPFDADVEPPSFARANNVVEPDLTELGSIIAQLPLDPQLARLLLFGVALQCFNPIVTLVAALSHRDPFNLPMGDERSTALAARDDLGRRDYSDHLMLVRSYMAFMEGQGRPNVCRRYFLNLPTMRMIDGIRRQLMMELRRHNLIPHYVSQFDDPEINRYSNSWPMVQAAIVAGCYPGIGITRGGSKIKKIRTAMDNSTLLHPSSVVKRQLQFSGRREMQRFQSPDQSEAEITFLAFQELSRIDEGLTLRTVTATTPLHTLLFAGSVRMEKIIVKDFEICSEEFDYDAVEVDVDAGMSSQAFQHDYIVEIDKFLAFRAGFQILQMALKMRFKLMNYFMNWLRHPLQEMTDDNVKLLACLNKILTAELDRNNFNVVEDLPKPSTVKRSHNNRPPNTFEQPPTQKAKHQLPTQVLAKPQIANSKGSGPPMPRFTQTKTPKTPVVNGNSAPVLPPPVPPVNSSRSDSEERNCATEMLRSFIKHHQTPQPSPTTQPLASPKSTNSATTISSCIADSAVRETSKNHRSEKNNDASGQPTWNATYSNDVRNSRPAQSTGARFENRGRLLQQNKYNANGNGNNGVQQSESFTKKPASVKSDRGSESSQPPPTPKSNPIPSGRRFYNSSFSHGHHARKSESQNTPTEESFNFDNVSPPPRGDPLISSNYQNRQNNNTGRGGYRGGSFPGRRGKPFPRGGKVAPSDTAPLSNRTSSPARSNNSSSQQH</sequence>
<dbReference type="PROSITE" id="PS51192">
    <property type="entry name" value="HELICASE_ATP_BIND_1"/>
    <property type="match status" value="1"/>
</dbReference>
<evidence type="ECO:0000259" key="5">
    <source>
        <dbReference type="PROSITE" id="PS51192"/>
    </source>
</evidence>
<evidence type="ECO:0000313" key="8">
    <source>
        <dbReference type="WBParaSite" id="Pan_g407.t1"/>
    </source>
</evidence>
<dbReference type="GO" id="GO:0003723">
    <property type="term" value="F:RNA binding"/>
    <property type="evidence" value="ECO:0007669"/>
    <property type="project" value="TreeGrafter"/>
</dbReference>
<protein>
    <submittedName>
        <fullName evidence="8">RNA helicase</fullName>
    </submittedName>
</protein>
<feature type="compositionally biased region" description="Low complexity" evidence="3">
    <location>
        <begin position="1446"/>
        <end position="1456"/>
    </location>
</feature>
<dbReference type="PROSITE" id="PS51061">
    <property type="entry name" value="R3H"/>
    <property type="match status" value="1"/>
</dbReference>
<dbReference type="InterPro" id="IPR001650">
    <property type="entry name" value="Helicase_C-like"/>
</dbReference>
<feature type="compositionally biased region" description="Low complexity" evidence="3">
    <location>
        <begin position="1351"/>
        <end position="1367"/>
    </location>
</feature>
<dbReference type="SMART" id="SM00393">
    <property type="entry name" value="R3H"/>
    <property type="match status" value="1"/>
</dbReference>
<evidence type="ECO:0000256" key="2">
    <source>
        <dbReference type="ARBA" id="ARBA00022840"/>
    </source>
</evidence>
<dbReference type="PROSITE" id="PS51194">
    <property type="entry name" value="HELICASE_CTER"/>
    <property type="match status" value="1"/>
</dbReference>
<reference evidence="7" key="1">
    <citation type="journal article" date="2013" name="Genetics">
        <title>The draft genome and transcriptome of Panagrellus redivivus are shaped by the harsh demands of a free-living lifestyle.</title>
        <authorList>
            <person name="Srinivasan J."/>
            <person name="Dillman A.R."/>
            <person name="Macchietto M.G."/>
            <person name="Heikkinen L."/>
            <person name="Lakso M."/>
            <person name="Fracchia K.M."/>
            <person name="Antoshechkin I."/>
            <person name="Mortazavi A."/>
            <person name="Wong G."/>
            <person name="Sternberg P.W."/>
        </authorList>
    </citation>
    <scope>NUCLEOTIDE SEQUENCE [LARGE SCALE GENOMIC DNA]</scope>
    <source>
        <strain evidence="7">MT8872</strain>
    </source>
</reference>
<feature type="compositionally biased region" description="Polar residues" evidence="3">
    <location>
        <begin position="1177"/>
        <end position="1188"/>
    </location>
</feature>
<feature type="compositionally biased region" description="Basic and acidic residues" evidence="3">
    <location>
        <begin position="1300"/>
        <end position="1314"/>
    </location>
</feature>
<dbReference type="Gene3D" id="3.30.1370.50">
    <property type="entry name" value="R3H-like domain"/>
    <property type="match status" value="1"/>
</dbReference>
<dbReference type="Pfam" id="PF07717">
    <property type="entry name" value="OB_NTP_bind"/>
    <property type="match status" value="1"/>
</dbReference>
<dbReference type="InterPro" id="IPR001374">
    <property type="entry name" value="R3H_dom"/>
</dbReference>
<feature type="compositionally biased region" description="Gly residues" evidence="3">
    <location>
        <begin position="1457"/>
        <end position="1466"/>
    </location>
</feature>
<dbReference type="Pfam" id="PF00270">
    <property type="entry name" value="DEAD"/>
    <property type="match status" value="1"/>
</dbReference>
<evidence type="ECO:0000313" key="7">
    <source>
        <dbReference type="Proteomes" id="UP000492821"/>
    </source>
</evidence>
<dbReference type="CDD" id="cd18791">
    <property type="entry name" value="SF2_C_RHA"/>
    <property type="match status" value="1"/>
</dbReference>
<feature type="compositionally biased region" description="Polar residues" evidence="3">
    <location>
        <begin position="1315"/>
        <end position="1340"/>
    </location>
</feature>
<evidence type="ECO:0000259" key="4">
    <source>
        <dbReference type="PROSITE" id="PS51061"/>
    </source>
</evidence>
<dbReference type="SMART" id="SM00487">
    <property type="entry name" value="DEXDc"/>
    <property type="match status" value="1"/>
</dbReference>
<dbReference type="InterPro" id="IPR014001">
    <property type="entry name" value="Helicase_ATP-bd"/>
</dbReference>
<evidence type="ECO:0000256" key="1">
    <source>
        <dbReference type="ARBA" id="ARBA00022741"/>
    </source>
</evidence>
<dbReference type="CDD" id="cd17917">
    <property type="entry name" value="DEXHc_RHA-like"/>
    <property type="match status" value="1"/>
</dbReference>
<dbReference type="Proteomes" id="UP000492821">
    <property type="component" value="Unassembled WGS sequence"/>
</dbReference>